<evidence type="ECO:0008006" key="4">
    <source>
        <dbReference type="Google" id="ProtNLM"/>
    </source>
</evidence>
<gene>
    <name evidence="2" type="ORF">WISP_128902</name>
</gene>
<protein>
    <recommendedName>
        <fullName evidence="4">Reverse transcriptase domain-containing protein</fullName>
    </recommendedName>
</protein>
<organism evidence="2 3">
    <name type="scientific">Willisornis vidua</name>
    <name type="common">Xingu scale-backed antbird</name>
    <dbReference type="NCBI Taxonomy" id="1566151"/>
    <lineage>
        <taxon>Eukaryota</taxon>
        <taxon>Metazoa</taxon>
        <taxon>Chordata</taxon>
        <taxon>Craniata</taxon>
        <taxon>Vertebrata</taxon>
        <taxon>Euteleostomi</taxon>
        <taxon>Archelosauria</taxon>
        <taxon>Archosauria</taxon>
        <taxon>Dinosauria</taxon>
        <taxon>Saurischia</taxon>
        <taxon>Theropoda</taxon>
        <taxon>Coelurosauria</taxon>
        <taxon>Aves</taxon>
        <taxon>Neognathae</taxon>
        <taxon>Neoaves</taxon>
        <taxon>Telluraves</taxon>
        <taxon>Australaves</taxon>
        <taxon>Passeriformes</taxon>
        <taxon>Thamnophilidae</taxon>
        <taxon>Willisornis</taxon>
    </lineage>
</organism>
<keyword evidence="3" id="KW-1185">Reference proteome</keyword>
<accession>A0ABQ9CVW9</accession>
<sequence length="232" mass="26973">MGFMTGWSYLINLISFYAKVTCLVGEEKAVDVIYLDFNKAFDTISCSILQEKLVSHAKWFEVMPPLTQQTIDKLSRADNREEGMHDMFEGAGTVVYHNFGCQLKLKGTITYKFLKLLYQLEIKRGYKVKRLNKIFTNHIDRGIECTLSKFADDTELSDAVDTSGRQDAIQRDLKKFEKGPHGNIMKFNKAKCKVLYFIQSNTPDINADWVIKAWKAVLLRRNWGCWWMKNWT</sequence>
<dbReference type="PANTHER" id="PTHR33332">
    <property type="entry name" value="REVERSE TRANSCRIPTASE DOMAIN-CONTAINING PROTEIN"/>
    <property type="match status" value="1"/>
</dbReference>
<feature type="signal peptide" evidence="1">
    <location>
        <begin position="1"/>
        <end position="22"/>
    </location>
</feature>
<proteinExistence type="predicted"/>
<comment type="caution">
    <text evidence="2">The sequence shown here is derived from an EMBL/GenBank/DDBJ whole genome shotgun (WGS) entry which is preliminary data.</text>
</comment>
<feature type="chain" id="PRO_5046029947" description="Reverse transcriptase domain-containing protein" evidence="1">
    <location>
        <begin position="23"/>
        <end position="232"/>
    </location>
</feature>
<reference evidence="2" key="1">
    <citation type="submission" date="2019-10" db="EMBL/GenBank/DDBJ databases">
        <authorList>
            <person name="Soares A.E.R."/>
            <person name="Aleixo A."/>
            <person name="Schneider P."/>
            <person name="Miyaki C.Y."/>
            <person name="Schneider M.P."/>
            <person name="Mello C."/>
            <person name="Vasconcelos A.T.R."/>
        </authorList>
    </citation>
    <scope>NUCLEOTIDE SEQUENCE</scope>
    <source>
        <tissue evidence="2">Muscle</tissue>
    </source>
</reference>
<name>A0ABQ9CVW9_9PASS</name>
<keyword evidence="1" id="KW-0732">Signal</keyword>
<evidence type="ECO:0000313" key="3">
    <source>
        <dbReference type="Proteomes" id="UP001145742"/>
    </source>
</evidence>
<evidence type="ECO:0000313" key="2">
    <source>
        <dbReference type="EMBL" id="KAJ7407176.1"/>
    </source>
</evidence>
<evidence type="ECO:0000256" key="1">
    <source>
        <dbReference type="SAM" id="SignalP"/>
    </source>
</evidence>
<dbReference type="EMBL" id="WHWB01034618">
    <property type="protein sequence ID" value="KAJ7407176.1"/>
    <property type="molecule type" value="Genomic_DNA"/>
</dbReference>
<dbReference type="Proteomes" id="UP001145742">
    <property type="component" value="Unassembled WGS sequence"/>
</dbReference>